<dbReference type="PANTHER" id="PTHR11070">
    <property type="entry name" value="UVRD / RECB / PCRA DNA HELICASE FAMILY MEMBER"/>
    <property type="match status" value="1"/>
</dbReference>
<evidence type="ECO:0000313" key="13">
    <source>
        <dbReference type="EMBL" id="CUN19747.1"/>
    </source>
</evidence>
<feature type="binding site" evidence="10">
    <location>
        <begin position="43"/>
        <end position="50"/>
    </location>
    <ligand>
        <name>ATP</name>
        <dbReference type="ChEBI" id="CHEBI:30616"/>
    </ligand>
</feature>
<keyword evidence="3 10" id="KW-0378">Hydrolase</keyword>
<dbReference type="GO" id="GO:0003677">
    <property type="term" value="F:DNA binding"/>
    <property type="evidence" value="ECO:0007669"/>
    <property type="project" value="InterPro"/>
</dbReference>
<evidence type="ECO:0000256" key="5">
    <source>
        <dbReference type="ARBA" id="ARBA00022840"/>
    </source>
</evidence>
<dbReference type="EMBL" id="CYXO01000016">
    <property type="protein sequence ID" value="CUN19747.1"/>
    <property type="molecule type" value="Genomic_DNA"/>
</dbReference>
<dbReference type="CDD" id="cd17932">
    <property type="entry name" value="DEXQc_UvrD"/>
    <property type="match status" value="1"/>
</dbReference>
<dbReference type="Proteomes" id="UP000095597">
    <property type="component" value="Unassembled WGS sequence"/>
</dbReference>
<dbReference type="GO" id="GO:0005524">
    <property type="term" value="F:ATP binding"/>
    <property type="evidence" value="ECO:0007669"/>
    <property type="project" value="UniProtKB-UniRule"/>
</dbReference>
<dbReference type="GO" id="GO:0016887">
    <property type="term" value="F:ATP hydrolysis activity"/>
    <property type="evidence" value="ECO:0007669"/>
    <property type="project" value="RHEA"/>
</dbReference>
<evidence type="ECO:0000256" key="1">
    <source>
        <dbReference type="ARBA" id="ARBA00009922"/>
    </source>
</evidence>
<dbReference type="SUPFAM" id="SSF52540">
    <property type="entry name" value="P-loop containing nucleoside triphosphate hydrolases"/>
    <property type="match status" value="1"/>
</dbReference>
<name>A0A173V0E1_9FIRM</name>
<dbReference type="PANTHER" id="PTHR11070:SF30">
    <property type="entry name" value="F-BOX DNA HELICASE 1"/>
    <property type="match status" value="1"/>
</dbReference>
<dbReference type="GO" id="GO:0043138">
    <property type="term" value="F:3'-5' DNA helicase activity"/>
    <property type="evidence" value="ECO:0007669"/>
    <property type="project" value="UniProtKB-EC"/>
</dbReference>
<dbReference type="Pfam" id="PF00580">
    <property type="entry name" value="UvrD-helicase"/>
    <property type="match status" value="1"/>
</dbReference>
<dbReference type="InterPro" id="IPR014016">
    <property type="entry name" value="UvrD-like_ATP-bd"/>
</dbReference>
<evidence type="ECO:0000256" key="7">
    <source>
        <dbReference type="ARBA" id="ARBA00034617"/>
    </source>
</evidence>
<keyword evidence="4 10" id="KW-0347">Helicase</keyword>
<reference evidence="13 14" key="1">
    <citation type="submission" date="2015-09" db="EMBL/GenBank/DDBJ databases">
        <authorList>
            <consortium name="Pathogen Informatics"/>
        </authorList>
    </citation>
    <scope>NUCLEOTIDE SEQUENCE [LARGE SCALE GENOMIC DNA]</scope>
    <source>
        <strain evidence="13 14">2789STDY5834961</strain>
    </source>
</reference>
<comment type="similarity">
    <text evidence="1">Belongs to the helicase family. UvrD subfamily.</text>
</comment>
<keyword evidence="6" id="KW-0413">Isomerase</keyword>
<evidence type="ECO:0000259" key="11">
    <source>
        <dbReference type="PROSITE" id="PS51198"/>
    </source>
</evidence>
<evidence type="ECO:0000256" key="3">
    <source>
        <dbReference type="ARBA" id="ARBA00022801"/>
    </source>
</evidence>
<dbReference type="AlphaFoldDB" id="A0A173V0E1"/>
<dbReference type="PROSITE" id="PS51217">
    <property type="entry name" value="UVRD_HELICASE_CTER"/>
    <property type="match status" value="1"/>
</dbReference>
<proteinExistence type="inferred from homology"/>
<comment type="catalytic activity">
    <reaction evidence="7">
        <text>Couples ATP hydrolysis with the unwinding of duplex DNA by translocating in the 3'-5' direction.</text>
        <dbReference type="EC" id="5.6.2.4"/>
    </reaction>
</comment>
<dbReference type="InterPro" id="IPR027417">
    <property type="entry name" value="P-loop_NTPase"/>
</dbReference>
<comment type="catalytic activity">
    <reaction evidence="9">
        <text>ATP + H2O = ADP + phosphate + H(+)</text>
        <dbReference type="Rhea" id="RHEA:13065"/>
        <dbReference type="ChEBI" id="CHEBI:15377"/>
        <dbReference type="ChEBI" id="CHEBI:15378"/>
        <dbReference type="ChEBI" id="CHEBI:30616"/>
        <dbReference type="ChEBI" id="CHEBI:43474"/>
        <dbReference type="ChEBI" id="CHEBI:456216"/>
        <dbReference type="EC" id="5.6.2.4"/>
    </reaction>
</comment>
<dbReference type="GO" id="GO:0000724">
    <property type="term" value="P:double-strand break repair via homologous recombination"/>
    <property type="evidence" value="ECO:0007669"/>
    <property type="project" value="TreeGrafter"/>
</dbReference>
<evidence type="ECO:0000259" key="12">
    <source>
        <dbReference type="PROSITE" id="PS51217"/>
    </source>
</evidence>
<dbReference type="RefSeq" id="WP_242856355.1">
    <property type="nucleotide sequence ID" value="NZ_CYXO01000016.1"/>
</dbReference>
<evidence type="ECO:0000256" key="8">
    <source>
        <dbReference type="ARBA" id="ARBA00034808"/>
    </source>
</evidence>
<feature type="domain" description="UvrD-like helicase ATP-binding" evidence="11">
    <location>
        <begin position="22"/>
        <end position="302"/>
    </location>
</feature>
<dbReference type="Gene3D" id="1.10.10.160">
    <property type="match status" value="1"/>
</dbReference>
<protein>
    <recommendedName>
        <fullName evidence="8">DNA 3'-5' helicase</fullName>
        <ecNumber evidence="8">5.6.2.4</ecNumber>
    </recommendedName>
</protein>
<evidence type="ECO:0000313" key="14">
    <source>
        <dbReference type="Proteomes" id="UP000095597"/>
    </source>
</evidence>
<evidence type="ECO:0000256" key="2">
    <source>
        <dbReference type="ARBA" id="ARBA00022741"/>
    </source>
</evidence>
<dbReference type="GO" id="GO:0031297">
    <property type="term" value="P:replication fork processing"/>
    <property type="evidence" value="ECO:0007669"/>
    <property type="project" value="TreeGrafter"/>
</dbReference>
<dbReference type="Pfam" id="PF13361">
    <property type="entry name" value="UvrD_C"/>
    <property type="match status" value="1"/>
</dbReference>
<keyword evidence="5 10" id="KW-0067">ATP-binding</keyword>
<dbReference type="InterPro" id="IPR013986">
    <property type="entry name" value="DExx_box_DNA_helicase_dom_sf"/>
</dbReference>
<gene>
    <name evidence="13" type="primary">yjcD_2</name>
    <name evidence="13" type="ORF">ERS852573_02402</name>
</gene>
<dbReference type="Gene3D" id="3.40.50.300">
    <property type="entry name" value="P-loop containing nucleotide triphosphate hydrolases"/>
    <property type="match status" value="2"/>
</dbReference>
<dbReference type="InterPro" id="IPR014017">
    <property type="entry name" value="DNA_helicase_UvrD-like_C"/>
</dbReference>
<organism evidence="13 14">
    <name type="scientific">Dorea longicatena</name>
    <dbReference type="NCBI Taxonomy" id="88431"/>
    <lineage>
        <taxon>Bacteria</taxon>
        <taxon>Bacillati</taxon>
        <taxon>Bacillota</taxon>
        <taxon>Clostridia</taxon>
        <taxon>Lachnospirales</taxon>
        <taxon>Lachnospiraceae</taxon>
        <taxon>Dorea</taxon>
    </lineage>
</organism>
<feature type="domain" description="UvrD-like helicase C-terminal" evidence="12">
    <location>
        <begin position="303"/>
        <end position="576"/>
    </location>
</feature>
<dbReference type="EC" id="5.6.2.4" evidence="8"/>
<evidence type="ECO:0000256" key="10">
    <source>
        <dbReference type="PROSITE-ProRule" id="PRU00560"/>
    </source>
</evidence>
<sequence length="753" mass="86467">MDSQINIKRSMEWKEFETTFSVKLNQQQKEAVQSTKGPVLLLAVPGSGKTTVLVTRLGYMIYCKNIPPERILTVTYTVAATKDMSERFAVRFGEDMAKRLEFRTINGICAMIIQYYGRRIGKTPFELVKDEKATTGMLIRICQDHGMGYPTESDLKNVRTLITYIKNMMLNEEELQKLEEESDIRIAGIYREYCRQMREQKLMDYDDQMLYAYNILRKDPGVLAYFQNRYPYICVDEAQDTSKIQHAIIALLAAGTGNLFMVGDEDQSIYGFRAAYPEALLSFEKKHSGAKVLLMEENFRSNAKIVEAADKFIQKNTLRHEKHMRAAREAGADIREISLKSRKAQYVYLMKAAQECTTGMAGMSGSEEHRGRADASVTETAVLYRDNECAIPLIDLLERKNIPYRMRNADLSFFTHRTVLDVQNIIRFAMDPKDTELFMQIYYRLKLFFNKKDALRYAQISQEKDMEVLDAALKYGNLEKYQEDNIRNLKRQMVRILNMPGDEAVNQILTYMGYQDYLKKMGMNANKLETVKLIGSRVESPEKLLERLEELRTIIQEKVSDKDCPFILSTMHASKGLEYDTVYLLDVMDGILPEKVLANPRTASKEELETYEEERRLFYVGVTRAKNQLNVFTTNKPSKFCSELLGKRNLRENQQKEYAGIKKWGDYSPAGTYGIKGNGMYHGYGTGHGSQKQPGKSYQELADALGEGMVVKHKKFGEGVVVDMEGEHIRIQFGDNVKNMDLKVLARLGMLEI</sequence>
<accession>A0A173V0E1</accession>
<dbReference type="Gene3D" id="1.10.486.10">
    <property type="entry name" value="PCRA, domain 4"/>
    <property type="match status" value="1"/>
</dbReference>
<keyword evidence="2 10" id="KW-0547">Nucleotide-binding</keyword>
<dbReference type="PROSITE" id="PS51198">
    <property type="entry name" value="UVRD_HELICASE_ATP_BIND"/>
    <property type="match status" value="1"/>
</dbReference>
<evidence type="ECO:0000256" key="6">
    <source>
        <dbReference type="ARBA" id="ARBA00023235"/>
    </source>
</evidence>
<evidence type="ECO:0000256" key="9">
    <source>
        <dbReference type="ARBA" id="ARBA00048988"/>
    </source>
</evidence>
<dbReference type="InterPro" id="IPR000212">
    <property type="entry name" value="DNA_helicase_UvrD/REP"/>
</dbReference>
<evidence type="ECO:0000256" key="4">
    <source>
        <dbReference type="ARBA" id="ARBA00022806"/>
    </source>
</evidence>